<evidence type="ECO:0000256" key="6">
    <source>
        <dbReference type="ARBA" id="ARBA00023136"/>
    </source>
</evidence>
<evidence type="ECO:0000256" key="4">
    <source>
        <dbReference type="ARBA" id="ARBA00022692"/>
    </source>
</evidence>
<evidence type="ECO:0000259" key="12">
    <source>
        <dbReference type="Pfam" id="PF21082"/>
    </source>
</evidence>
<reference evidence="13 14" key="1">
    <citation type="submission" date="2016-10" db="EMBL/GenBank/DDBJ databases">
        <authorList>
            <person name="de Groot N.N."/>
        </authorList>
    </citation>
    <scope>NUCLEOTIDE SEQUENCE [LARGE SCALE GENOMIC DNA]</scope>
    <source>
        <strain evidence="13 14">DSM 29340</strain>
    </source>
</reference>
<keyword evidence="4 8" id="KW-0812">Transmembrane</keyword>
<evidence type="ECO:0000256" key="3">
    <source>
        <dbReference type="ARBA" id="ARBA00022475"/>
    </source>
</evidence>
<dbReference type="SUPFAM" id="SSF82861">
    <property type="entry name" value="Mechanosensitive channel protein MscS (YggB), transmembrane region"/>
    <property type="match status" value="1"/>
</dbReference>
<evidence type="ECO:0000256" key="1">
    <source>
        <dbReference type="ARBA" id="ARBA00004651"/>
    </source>
</evidence>
<dbReference type="Pfam" id="PF12607">
    <property type="entry name" value="DUF3772"/>
    <property type="match status" value="1"/>
</dbReference>
<organism evidence="13 14">
    <name type="scientific">Cribrihabitans marinus</name>
    <dbReference type="NCBI Taxonomy" id="1227549"/>
    <lineage>
        <taxon>Bacteria</taxon>
        <taxon>Pseudomonadati</taxon>
        <taxon>Pseudomonadota</taxon>
        <taxon>Alphaproteobacteria</taxon>
        <taxon>Rhodobacterales</taxon>
        <taxon>Paracoccaceae</taxon>
        <taxon>Cribrihabitans</taxon>
    </lineage>
</organism>
<feature type="region of interest" description="Disordered" evidence="7">
    <location>
        <begin position="774"/>
        <end position="814"/>
    </location>
</feature>
<evidence type="ECO:0000256" key="9">
    <source>
        <dbReference type="SAM" id="SignalP"/>
    </source>
</evidence>
<dbReference type="InterPro" id="IPR006685">
    <property type="entry name" value="MscS_channel_2nd"/>
</dbReference>
<gene>
    <name evidence="13" type="ORF">SAMN05444007_101118</name>
</gene>
<feature type="transmembrane region" description="Helical" evidence="8">
    <location>
        <begin position="241"/>
        <end position="270"/>
    </location>
</feature>
<evidence type="ECO:0000256" key="2">
    <source>
        <dbReference type="ARBA" id="ARBA00008017"/>
    </source>
</evidence>
<dbReference type="Pfam" id="PF21082">
    <property type="entry name" value="MS_channel_3rd"/>
    <property type="match status" value="1"/>
</dbReference>
<dbReference type="SUPFAM" id="SSF82689">
    <property type="entry name" value="Mechanosensitive channel protein MscS (YggB), C-terminal domain"/>
    <property type="match status" value="1"/>
</dbReference>
<comment type="subcellular location">
    <subcellularLocation>
        <location evidence="1">Cell membrane</location>
        <topology evidence="1">Multi-pass membrane protein</topology>
    </subcellularLocation>
</comment>
<dbReference type="Gene3D" id="3.30.70.100">
    <property type="match status" value="1"/>
</dbReference>
<dbReference type="InterPro" id="IPR011066">
    <property type="entry name" value="MscS_channel_C_sf"/>
</dbReference>
<dbReference type="PANTHER" id="PTHR30347">
    <property type="entry name" value="POTASSIUM CHANNEL RELATED"/>
    <property type="match status" value="1"/>
</dbReference>
<feature type="transmembrane region" description="Helical" evidence="8">
    <location>
        <begin position="321"/>
        <end position="339"/>
    </location>
</feature>
<feature type="transmembrane region" description="Helical" evidence="8">
    <location>
        <begin position="282"/>
        <end position="300"/>
    </location>
</feature>
<keyword evidence="5 8" id="KW-1133">Transmembrane helix</keyword>
<dbReference type="InterPro" id="IPR049278">
    <property type="entry name" value="MS_channel_C"/>
</dbReference>
<feature type="transmembrane region" description="Helical" evidence="8">
    <location>
        <begin position="554"/>
        <end position="577"/>
    </location>
</feature>
<feature type="transmembrane region" description="Helical" evidence="8">
    <location>
        <begin position="434"/>
        <end position="453"/>
    </location>
</feature>
<evidence type="ECO:0000313" key="14">
    <source>
        <dbReference type="Proteomes" id="UP000199379"/>
    </source>
</evidence>
<feature type="transmembrane region" description="Helical" evidence="8">
    <location>
        <begin position="351"/>
        <end position="369"/>
    </location>
</feature>
<dbReference type="Gene3D" id="2.30.30.60">
    <property type="match status" value="1"/>
</dbReference>
<keyword evidence="9" id="KW-0732">Signal</keyword>
<sequence>MPMARRLLLVLLAGLTFALAGAADAQLSERNRDYYQDWLKLAERAETVIEADRASSAALEQLRSDIDEYREVFNRARKQNSERIETLQAQIDALGPPPEEGETEAPDIAELRKNLNEQLTKLRVPRVVSEEAHSRANGLISEIDQIIRGRNTKEFLSRAPSPLNPVHWPTAFGDVSQAMTALWHETTTNMKSATTREQINERLPVLIGLVVVGLLLIAFGRRGSERMGDYLRQLGGNGSGVWTFAVSLTRILLPWMGVLALVVAALLSGIPGVRGSLILENVPYWAAIIFYFDWIWRQLYVMRLADGKGSLSPARLIEMRTYVGLLASMLVLHEFVQLFEKIEQISDATRSVIAFPVILVTGLLLLRLLQIRRRGLREAAEEGDDDDGALPGFGSAAELVRRILFILGALSPVLAAAGYVFAAEAIVYPSVKSLALIAALVIVHRFLTNLYGWITRKGDSARESLFSVMVGFVLAALALPLLALYWGAREADLTEMWSRLMAGFDIGGVTISPSNFMVFVVVFAVGYTLTRLLQGGLRASLLPKTRIDPGGQNAIVAGTGYVGIFLAAVIAITWAGFDLSSLAIVAGALSVGIGFGLQTIVSNFVSGIILLIERPISKGDWIDVNGQMGYVRDISVRSTRIETFDRSDVIIPNSDLISGSVTNYTRGNTVGRVIVPVGVAYGSDTRQVEKILDEIANDHPMVLANPAPSVVFQGFGADSLDFEIRAVLRDVNWVLSVKSDMNHDIAKRFAEAGLEIPFAQRDLWLRNPEVLRTGREDTAPVADEDNATASGDRQKSRPVGMTESDLDQGEGDEI</sequence>
<dbReference type="AlphaFoldDB" id="A0A1H6QEE0"/>
<evidence type="ECO:0000259" key="10">
    <source>
        <dbReference type="Pfam" id="PF00924"/>
    </source>
</evidence>
<feature type="domain" description="Mechanosensitive ion channel MscS C-terminal" evidence="12">
    <location>
        <begin position="674"/>
        <end position="756"/>
    </location>
</feature>
<feature type="domain" description="DUF3772" evidence="11">
    <location>
        <begin position="130"/>
        <end position="187"/>
    </location>
</feature>
<evidence type="ECO:0000259" key="11">
    <source>
        <dbReference type="Pfam" id="PF12607"/>
    </source>
</evidence>
<dbReference type="SUPFAM" id="SSF50182">
    <property type="entry name" value="Sm-like ribonucleoproteins"/>
    <property type="match status" value="1"/>
</dbReference>
<feature type="domain" description="Mechanosensitive ion channel MscS" evidence="10">
    <location>
        <begin position="599"/>
        <end position="666"/>
    </location>
</feature>
<dbReference type="InterPro" id="IPR010920">
    <property type="entry name" value="LSM_dom_sf"/>
</dbReference>
<feature type="signal peptide" evidence="9">
    <location>
        <begin position="1"/>
        <end position="22"/>
    </location>
</feature>
<feature type="transmembrane region" description="Helical" evidence="8">
    <location>
        <begin position="465"/>
        <end position="486"/>
    </location>
</feature>
<dbReference type="GO" id="GO:0005886">
    <property type="term" value="C:plasma membrane"/>
    <property type="evidence" value="ECO:0007669"/>
    <property type="project" value="UniProtKB-SubCell"/>
</dbReference>
<feature type="transmembrane region" description="Helical" evidence="8">
    <location>
        <begin position="403"/>
        <end position="422"/>
    </location>
</feature>
<dbReference type="EMBL" id="FNYD01000001">
    <property type="protein sequence ID" value="SEI42083.1"/>
    <property type="molecule type" value="Genomic_DNA"/>
</dbReference>
<name>A0A1H6QEE0_9RHOB</name>
<dbReference type="InterPro" id="IPR011014">
    <property type="entry name" value="MscS_channel_TM-2"/>
</dbReference>
<evidence type="ECO:0000256" key="7">
    <source>
        <dbReference type="SAM" id="MobiDB-lite"/>
    </source>
</evidence>
<evidence type="ECO:0000256" key="8">
    <source>
        <dbReference type="SAM" id="Phobius"/>
    </source>
</evidence>
<dbReference type="Gene3D" id="1.10.287.1260">
    <property type="match status" value="1"/>
</dbReference>
<feature type="transmembrane region" description="Helical" evidence="8">
    <location>
        <begin position="583"/>
        <end position="612"/>
    </location>
</feature>
<keyword evidence="3" id="KW-1003">Cell membrane</keyword>
<feature type="transmembrane region" description="Helical" evidence="8">
    <location>
        <begin position="506"/>
        <end position="533"/>
    </location>
</feature>
<dbReference type="PANTHER" id="PTHR30347:SF1">
    <property type="entry name" value="MECHANOSENSITIVE CHANNEL MSCK"/>
    <property type="match status" value="1"/>
</dbReference>
<feature type="transmembrane region" description="Helical" evidence="8">
    <location>
        <begin position="203"/>
        <end position="220"/>
    </location>
</feature>
<keyword evidence="6 8" id="KW-0472">Membrane</keyword>
<evidence type="ECO:0000313" key="13">
    <source>
        <dbReference type="EMBL" id="SEI42083.1"/>
    </source>
</evidence>
<protein>
    <submittedName>
        <fullName evidence="13">Small-conductance mechanosensitive channel</fullName>
    </submittedName>
</protein>
<dbReference type="InterPro" id="IPR052702">
    <property type="entry name" value="MscS-like_channel"/>
</dbReference>
<dbReference type="InterPro" id="IPR022249">
    <property type="entry name" value="DUF3772"/>
</dbReference>
<dbReference type="Pfam" id="PF00924">
    <property type="entry name" value="MS_channel_2nd"/>
    <property type="match status" value="1"/>
</dbReference>
<proteinExistence type="inferred from homology"/>
<dbReference type="GO" id="GO:0008381">
    <property type="term" value="F:mechanosensitive monoatomic ion channel activity"/>
    <property type="evidence" value="ECO:0007669"/>
    <property type="project" value="UniProtKB-ARBA"/>
</dbReference>
<feature type="chain" id="PRO_5011788706" evidence="9">
    <location>
        <begin position="23"/>
        <end position="814"/>
    </location>
</feature>
<dbReference type="InterPro" id="IPR023408">
    <property type="entry name" value="MscS_beta-dom_sf"/>
</dbReference>
<feature type="compositionally biased region" description="Acidic residues" evidence="7">
    <location>
        <begin position="804"/>
        <end position="814"/>
    </location>
</feature>
<dbReference type="STRING" id="1227549.SAMN05444007_101118"/>
<comment type="similarity">
    <text evidence="2">Belongs to the MscS (TC 1.A.23) family.</text>
</comment>
<keyword evidence="14" id="KW-1185">Reference proteome</keyword>
<accession>A0A1H6QEE0</accession>
<dbReference type="Proteomes" id="UP000199379">
    <property type="component" value="Unassembled WGS sequence"/>
</dbReference>
<evidence type="ECO:0000256" key="5">
    <source>
        <dbReference type="ARBA" id="ARBA00022989"/>
    </source>
</evidence>